<dbReference type="AlphaFoldDB" id="A0AAE9EBS7"/>
<evidence type="ECO:0000313" key="1">
    <source>
        <dbReference type="EMBL" id="UMM18088.1"/>
    </source>
</evidence>
<dbReference type="EMBL" id="CP092621">
    <property type="protein sequence ID" value="UMM18088.1"/>
    <property type="molecule type" value="Genomic_DNA"/>
</dbReference>
<dbReference type="Proteomes" id="UP000829354">
    <property type="component" value="Chromosome II"/>
</dbReference>
<protein>
    <submittedName>
        <fullName evidence="1">Uncharacterized protein</fullName>
    </submittedName>
</protein>
<gene>
    <name evidence="1" type="ORF">L5515_014320</name>
</gene>
<reference evidence="1 2" key="1">
    <citation type="submission" date="2022-04" db="EMBL/GenBank/DDBJ databases">
        <title>Chromosome-level reference genomes for two strains of Caenorhabditis briggsae: an improved platform for comparative genomics.</title>
        <authorList>
            <person name="Stevens L."/>
            <person name="Andersen E."/>
        </authorList>
    </citation>
    <scope>NUCLEOTIDE SEQUENCE [LARGE SCALE GENOMIC DNA]</scope>
    <source>
        <strain evidence="1">VX34</strain>
        <tissue evidence="1">Whole-organism</tissue>
    </source>
</reference>
<sequence length="115" mass="12678">MGASSNVPMKLVTVVVQEAHAVVLALEADREVALHHHAVVAQARADRRAAVHPQRNAQRSVHAARVAAVLALEEDALEPIRHQIVLHLQRKDATVLLTARDLLLHNFPLTFQCLM</sequence>
<accession>A0AAE9EBS7</accession>
<organism evidence="1 2">
    <name type="scientific">Caenorhabditis briggsae</name>
    <dbReference type="NCBI Taxonomy" id="6238"/>
    <lineage>
        <taxon>Eukaryota</taxon>
        <taxon>Metazoa</taxon>
        <taxon>Ecdysozoa</taxon>
        <taxon>Nematoda</taxon>
        <taxon>Chromadorea</taxon>
        <taxon>Rhabditida</taxon>
        <taxon>Rhabditina</taxon>
        <taxon>Rhabditomorpha</taxon>
        <taxon>Rhabditoidea</taxon>
        <taxon>Rhabditidae</taxon>
        <taxon>Peloderinae</taxon>
        <taxon>Caenorhabditis</taxon>
    </lineage>
</organism>
<keyword evidence="2" id="KW-1185">Reference proteome</keyword>
<name>A0AAE9EBS7_CAEBR</name>
<evidence type="ECO:0000313" key="2">
    <source>
        <dbReference type="Proteomes" id="UP000829354"/>
    </source>
</evidence>
<proteinExistence type="predicted"/>